<reference evidence="3" key="1">
    <citation type="submission" date="2017-02" db="UniProtKB">
        <authorList>
            <consortium name="WormBaseParasite"/>
        </authorList>
    </citation>
    <scope>IDENTIFICATION</scope>
</reference>
<dbReference type="AlphaFoldDB" id="A0A0R3RGP4"/>
<proteinExistence type="predicted"/>
<accession>A0A0R3RGP4</accession>
<dbReference type="WBParaSite" id="EEL_0000058601-mRNA-1">
    <property type="protein sequence ID" value="EEL_0000058601-mRNA-1"/>
    <property type="gene ID" value="EEL_0000058601"/>
</dbReference>
<keyword evidence="2" id="KW-1185">Reference proteome</keyword>
<evidence type="ECO:0000313" key="3">
    <source>
        <dbReference type="WBParaSite" id="EEL_0000058601-mRNA-1"/>
    </source>
</evidence>
<sequence>MIRAVRYLHYHACFAYLRPNRSYMTYVRKPYISSRGTTEGEAKILVPHAEYCANHIRWNSFGGVHVYRVSFIQRVMTLKRLGMIGPQLHRLKLVYKSSSLTTTILRYSNSLGISDDKLSTLPPGLQKLVRQCLRSILPFCNMRRMITVIVNENVVLTKDLIYYLYNFILCGYLFYLLVNVVHC</sequence>
<evidence type="ECO:0000313" key="2">
    <source>
        <dbReference type="Proteomes" id="UP000050640"/>
    </source>
</evidence>
<name>A0A0R3RGP4_9BILA</name>
<keyword evidence="1" id="KW-1133">Transmembrane helix</keyword>
<keyword evidence="1" id="KW-0812">Transmembrane</keyword>
<protein>
    <submittedName>
        <fullName evidence="3">Myosin motor domain-containing protein</fullName>
    </submittedName>
</protein>
<evidence type="ECO:0000256" key="1">
    <source>
        <dbReference type="SAM" id="Phobius"/>
    </source>
</evidence>
<feature type="transmembrane region" description="Helical" evidence="1">
    <location>
        <begin position="160"/>
        <end position="181"/>
    </location>
</feature>
<dbReference type="Proteomes" id="UP000050640">
    <property type="component" value="Unplaced"/>
</dbReference>
<organism evidence="2 3">
    <name type="scientific">Elaeophora elaphi</name>
    <dbReference type="NCBI Taxonomy" id="1147741"/>
    <lineage>
        <taxon>Eukaryota</taxon>
        <taxon>Metazoa</taxon>
        <taxon>Ecdysozoa</taxon>
        <taxon>Nematoda</taxon>
        <taxon>Chromadorea</taxon>
        <taxon>Rhabditida</taxon>
        <taxon>Spirurina</taxon>
        <taxon>Spiruromorpha</taxon>
        <taxon>Filarioidea</taxon>
        <taxon>Onchocercidae</taxon>
        <taxon>Elaeophora</taxon>
    </lineage>
</organism>
<keyword evidence="1" id="KW-0472">Membrane</keyword>
<dbReference type="STRING" id="1147741.A0A0R3RGP4"/>